<dbReference type="OrthoDB" id="3066195at2759"/>
<dbReference type="Proteomes" id="UP000691718">
    <property type="component" value="Unassembled WGS sequence"/>
</dbReference>
<evidence type="ECO:0000256" key="1">
    <source>
        <dbReference type="SAM" id="MobiDB-lite"/>
    </source>
</evidence>
<gene>
    <name evidence="2" type="ORF">PAPOLLO_LOCUS28308</name>
</gene>
<evidence type="ECO:0000313" key="3">
    <source>
        <dbReference type="Proteomes" id="UP000691718"/>
    </source>
</evidence>
<protein>
    <submittedName>
        <fullName evidence="2">(apollo) hypothetical protein</fullName>
    </submittedName>
</protein>
<accession>A0A8S3YID3</accession>
<organism evidence="2 3">
    <name type="scientific">Parnassius apollo</name>
    <name type="common">Apollo butterfly</name>
    <name type="synonym">Papilio apollo</name>
    <dbReference type="NCBI Taxonomy" id="110799"/>
    <lineage>
        <taxon>Eukaryota</taxon>
        <taxon>Metazoa</taxon>
        <taxon>Ecdysozoa</taxon>
        <taxon>Arthropoda</taxon>
        <taxon>Hexapoda</taxon>
        <taxon>Insecta</taxon>
        <taxon>Pterygota</taxon>
        <taxon>Neoptera</taxon>
        <taxon>Endopterygota</taxon>
        <taxon>Lepidoptera</taxon>
        <taxon>Glossata</taxon>
        <taxon>Ditrysia</taxon>
        <taxon>Papilionoidea</taxon>
        <taxon>Papilionidae</taxon>
        <taxon>Parnassiinae</taxon>
        <taxon>Parnassini</taxon>
        <taxon>Parnassius</taxon>
        <taxon>Parnassius</taxon>
    </lineage>
</organism>
<feature type="region of interest" description="Disordered" evidence="1">
    <location>
        <begin position="1"/>
        <end position="46"/>
    </location>
</feature>
<feature type="compositionally biased region" description="Polar residues" evidence="1">
    <location>
        <begin position="1"/>
        <end position="25"/>
    </location>
</feature>
<dbReference type="EMBL" id="CAJQZP010001707">
    <property type="protein sequence ID" value="CAG5059971.1"/>
    <property type="molecule type" value="Genomic_DNA"/>
</dbReference>
<evidence type="ECO:0000313" key="2">
    <source>
        <dbReference type="EMBL" id="CAG5059971.1"/>
    </source>
</evidence>
<keyword evidence="3" id="KW-1185">Reference proteome</keyword>
<dbReference type="AlphaFoldDB" id="A0A8S3YID3"/>
<name>A0A8S3YID3_PARAO</name>
<sequence>MKNSSLLDWNPKSSSFDATPKNNLTIDPKMEHCDDTGGGTTNPKKEDPLDSKIISLIKTSAVGLFNHLTVTVLPQIA</sequence>
<proteinExistence type="predicted"/>
<comment type="caution">
    <text evidence="2">The sequence shown here is derived from an EMBL/GenBank/DDBJ whole genome shotgun (WGS) entry which is preliminary data.</text>
</comment>
<reference evidence="2" key="1">
    <citation type="submission" date="2021-04" db="EMBL/GenBank/DDBJ databases">
        <authorList>
            <person name="Tunstrom K."/>
        </authorList>
    </citation>
    <scope>NUCLEOTIDE SEQUENCE</scope>
</reference>